<proteinExistence type="predicted"/>
<evidence type="ECO:0008006" key="4">
    <source>
        <dbReference type="Google" id="ProtNLM"/>
    </source>
</evidence>
<keyword evidence="3" id="KW-1185">Reference proteome</keyword>
<feature type="signal peptide" evidence="1">
    <location>
        <begin position="1"/>
        <end position="17"/>
    </location>
</feature>
<accession>Q13FL7</accession>
<gene>
    <name evidence="2" type="ORF">Bxe_C1262</name>
</gene>
<dbReference type="AlphaFoldDB" id="Q13FL7"/>
<keyword evidence="1" id="KW-0732">Signal</keyword>
<dbReference type="PROSITE" id="PS51257">
    <property type="entry name" value="PROKAR_LIPOPROTEIN"/>
    <property type="match status" value="1"/>
</dbReference>
<dbReference type="STRING" id="266265.Bxe_C1262"/>
<dbReference type="EMBL" id="CP000272">
    <property type="protein sequence ID" value="ABE37122.1"/>
    <property type="molecule type" value="Genomic_DNA"/>
</dbReference>
<dbReference type="Proteomes" id="UP000001817">
    <property type="component" value="Chromosome 3"/>
</dbReference>
<organism evidence="2 3">
    <name type="scientific">Paraburkholderia xenovorans (strain LB400)</name>
    <dbReference type="NCBI Taxonomy" id="266265"/>
    <lineage>
        <taxon>Bacteria</taxon>
        <taxon>Pseudomonadati</taxon>
        <taxon>Pseudomonadota</taxon>
        <taxon>Betaproteobacteria</taxon>
        <taxon>Burkholderiales</taxon>
        <taxon>Burkholderiaceae</taxon>
        <taxon>Paraburkholderia</taxon>
    </lineage>
</organism>
<reference evidence="2 3" key="1">
    <citation type="journal article" date="2006" name="Proc. Natl. Acad. Sci. U.S.A.">
        <title>Burkholderia xenovorans LB400 harbors a multi-replicon, 9.73-Mbp genome shaped for versatility.</title>
        <authorList>
            <person name="Chain P.S."/>
            <person name="Denef V.J."/>
            <person name="Konstantinidis K.T."/>
            <person name="Vergez L.M."/>
            <person name="Agullo L."/>
            <person name="Reyes V.L."/>
            <person name="Hauser L."/>
            <person name="Cordova M."/>
            <person name="Gomez L."/>
            <person name="Gonzalez M."/>
            <person name="Land M."/>
            <person name="Lao V."/>
            <person name="Larimer F."/>
            <person name="LiPuma J.J."/>
            <person name="Mahenthiralingam E."/>
            <person name="Malfatti S.A."/>
            <person name="Marx C.J."/>
            <person name="Parnell J.J."/>
            <person name="Ramette A."/>
            <person name="Richardson P."/>
            <person name="Seeger M."/>
            <person name="Smith D."/>
            <person name="Spilker T."/>
            <person name="Sul W.J."/>
            <person name="Tsoi T.V."/>
            <person name="Ulrich L.E."/>
            <person name="Zhulin I.B."/>
            <person name="Tiedje J.M."/>
        </authorList>
    </citation>
    <scope>NUCLEOTIDE SEQUENCE [LARGE SCALE GENOMIC DNA]</scope>
    <source>
        <strain evidence="2 3">LB400</strain>
    </source>
</reference>
<sequence length="461" mass="49981">MTRRLLALSILLCPLLAACSLEPLINHQVVDYFEANDIASNQVILQNILRAKDGAPLHFSELASIRGSLSNGASVSTTFPFMAPDHATTLPRKLGTVGMTITSSPSFDIDSLDTQDFTNGVMRPITPETAQFFLNEGIDYRMVLLLLVSGLRSGGRPEMLLNAPNSSRVVCYHELPALNALPTQYSILEADEPCDGQSEPEFYAFLRTINHLGRLYPLSVPQPPKPVGRPFDLDMTKALTAVASIDPGRYSLARLASGQYQLMSAAHGSYVILCRETPDGPAVAGVLTSERDESTPVPVDACSRKHGNAADQHASGDPAGAAQPMMMIGEQKNTVVFKLRSTLEVIQYVGQILALQQDETEANPQLPERCVTLEYENYKGGNMTCNFGVLFHLQRAGPAFSSPLNAVSYNGVSWSLPAPKVCRAPTRCDHTLETISVISLLLNQNKSSKDIAKTQAVQVVP</sequence>
<name>Q13FL7_PARXL</name>
<evidence type="ECO:0000313" key="3">
    <source>
        <dbReference type="Proteomes" id="UP000001817"/>
    </source>
</evidence>
<evidence type="ECO:0000313" key="2">
    <source>
        <dbReference type="EMBL" id="ABE37122.1"/>
    </source>
</evidence>
<protein>
    <recommendedName>
        <fullName evidence="4">Lipoprotein</fullName>
    </recommendedName>
</protein>
<dbReference type="KEGG" id="bxe:Bxe_C1262"/>
<evidence type="ECO:0000256" key="1">
    <source>
        <dbReference type="SAM" id="SignalP"/>
    </source>
</evidence>
<feature type="chain" id="PRO_5004182423" description="Lipoprotein" evidence="1">
    <location>
        <begin position="18"/>
        <end position="461"/>
    </location>
</feature>